<dbReference type="EMBL" id="OX597833">
    <property type="protein sequence ID" value="CAI9737152.1"/>
    <property type="molecule type" value="Genomic_DNA"/>
</dbReference>
<feature type="region of interest" description="Disordered" evidence="1">
    <location>
        <begin position="1"/>
        <end position="20"/>
    </location>
</feature>
<accession>A0AA36FGW0</accession>
<evidence type="ECO:0000313" key="2">
    <source>
        <dbReference type="EMBL" id="CAI9737152.1"/>
    </source>
</evidence>
<evidence type="ECO:0000313" key="3">
    <source>
        <dbReference type="Proteomes" id="UP001162480"/>
    </source>
</evidence>
<protein>
    <submittedName>
        <fullName evidence="2">Uncharacterized protein</fullName>
    </submittedName>
</protein>
<organism evidence="2 3">
    <name type="scientific">Octopus vulgaris</name>
    <name type="common">Common octopus</name>
    <dbReference type="NCBI Taxonomy" id="6645"/>
    <lineage>
        <taxon>Eukaryota</taxon>
        <taxon>Metazoa</taxon>
        <taxon>Spiralia</taxon>
        <taxon>Lophotrochozoa</taxon>
        <taxon>Mollusca</taxon>
        <taxon>Cephalopoda</taxon>
        <taxon>Coleoidea</taxon>
        <taxon>Octopodiformes</taxon>
        <taxon>Octopoda</taxon>
        <taxon>Incirrata</taxon>
        <taxon>Octopodidae</taxon>
        <taxon>Octopus</taxon>
    </lineage>
</organism>
<reference evidence="2" key="1">
    <citation type="submission" date="2023-08" db="EMBL/GenBank/DDBJ databases">
        <authorList>
            <person name="Alioto T."/>
            <person name="Alioto T."/>
            <person name="Gomez Garrido J."/>
        </authorList>
    </citation>
    <scope>NUCLEOTIDE SEQUENCE</scope>
</reference>
<evidence type="ECO:0000256" key="1">
    <source>
        <dbReference type="SAM" id="MobiDB-lite"/>
    </source>
</evidence>
<dbReference type="Proteomes" id="UP001162480">
    <property type="component" value="Chromosome 20"/>
</dbReference>
<name>A0AA36FGW0_OCTVU</name>
<sequence>MITVQKIEEKEEAEEEEDKNKEEVLQSSLLFSYSVLPASQLQFTISVILLVLPASQLQFTNLCYSARVFYYSFIHYSLTLDPDHPI</sequence>
<keyword evidence="3" id="KW-1185">Reference proteome</keyword>
<dbReference type="AlphaFoldDB" id="A0AA36FGW0"/>
<gene>
    <name evidence="2" type="ORF">OCTVUL_1B004434</name>
</gene>
<proteinExistence type="predicted"/>